<organism evidence="1 2">
    <name type="scientific">Duganella alba</name>
    <dbReference type="NCBI Taxonomy" id="2666081"/>
    <lineage>
        <taxon>Bacteria</taxon>
        <taxon>Pseudomonadati</taxon>
        <taxon>Pseudomonadota</taxon>
        <taxon>Betaproteobacteria</taxon>
        <taxon>Burkholderiales</taxon>
        <taxon>Oxalobacteraceae</taxon>
        <taxon>Telluria group</taxon>
        <taxon>Duganella</taxon>
    </lineage>
</organism>
<comment type="caution">
    <text evidence="1">The sequence shown here is derived from an EMBL/GenBank/DDBJ whole genome shotgun (WGS) entry which is preliminary data.</text>
</comment>
<dbReference type="EMBL" id="WKJM01000019">
    <property type="protein sequence ID" value="MRX10318.1"/>
    <property type="molecule type" value="Genomic_DNA"/>
</dbReference>
<dbReference type="Proteomes" id="UP000481037">
    <property type="component" value="Unassembled WGS sequence"/>
</dbReference>
<reference evidence="1 2" key="1">
    <citation type="submission" date="2019-11" db="EMBL/GenBank/DDBJ databases">
        <title>Novel species isolated from a subtropical stream in China.</title>
        <authorList>
            <person name="Lu H."/>
        </authorList>
    </citation>
    <scope>NUCLEOTIDE SEQUENCE [LARGE SCALE GENOMIC DNA]</scope>
    <source>
        <strain evidence="1 2">FT25W</strain>
    </source>
</reference>
<sequence>MGTEFKVDTIDEAKVVAFADGQDYIHTQISLSPGASDYRAVAALDKFLVYGVQFDPIMHSPMAADGASIVWHSQIVSSKGSWWNVFVVENRADVLVSVVVKIKGI</sequence>
<keyword evidence="2" id="KW-1185">Reference proteome</keyword>
<accession>A0A6L5QLI3</accession>
<evidence type="ECO:0000313" key="1">
    <source>
        <dbReference type="EMBL" id="MRX10318.1"/>
    </source>
</evidence>
<dbReference type="AlphaFoldDB" id="A0A6L5QLI3"/>
<protein>
    <submittedName>
        <fullName evidence="1">Uncharacterized protein</fullName>
    </submittedName>
</protein>
<name>A0A6L5QLI3_9BURK</name>
<proteinExistence type="predicted"/>
<evidence type="ECO:0000313" key="2">
    <source>
        <dbReference type="Proteomes" id="UP000481037"/>
    </source>
</evidence>
<gene>
    <name evidence="1" type="ORF">GJ697_21015</name>
</gene>
<dbReference type="RefSeq" id="WP_154370366.1">
    <property type="nucleotide sequence ID" value="NZ_WKJM01000019.1"/>
</dbReference>